<accession>D5WSG4</accession>
<dbReference type="STRING" id="562970.Btus_0275"/>
<sequence length="50" mass="4998">MCGRGTLWLVGGGGQVGDQRGPEKAEAGGFKGSEPLSHSADITIDPSPSS</sequence>
<dbReference type="EMBL" id="CP002017">
    <property type="protein sequence ID" value="ADG05049.1"/>
    <property type="molecule type" value="Genomic_DNA"/>
</dbReference>
<dbReference type="KEGG" id="bts:Btus_0275"/>
<proteinExistence type="predicted"/>
<evidence type="ECO:0000256" key="1">
    <source>
        <dbReference type="SAM" id="MobiDB-lite"/>
    </source>
</evidence>
<dbReference type="AlphaFoldDB" id="D5WSG4"/>
<name>D5WSG4_KYRT2</name>
<keyword evidence="3" id="KW-1185">Reference proteome</keyword>
<protein>
    <submittedName>
        <fullName evidence="2">Uncharacterized protein</fullName>
    </submittedName>
</protein>
<organism evidence="2 3">
    <name type="scientific">Kyrpidia tusciae (strain DSM 2912 / NBRC 15312 / T2)</name>
    <name type="common">Bacillus tusciae</name>
    <dbReference type="NCBI Taxonomy" id="562970"/>
    <lineage>
        <taxon>Bacteria</taxon>
        <taxon>Bacillati</taxon>
        <taxon>Bacillota</taxon>
        <taxon>Bacilli</taxon>
        <taxon>Bacillales</taxon>
        <taxon>Alicyclobacillaceae</taxon>
        <taxon>Kyrpidia</taxon>
    </lineage>
</organism>
<dbReference type="Proteomes" id="UP000002368">
    <property type="component" value="Chromosome"/>
</dbReference>
<evidence type="ECO:0000313" key="3">
    <source>
        <dbReference type="Proteomes" id="UP000002368"/>
    </source>
</evidence>
<reference evidence="2 3" key="1">
    <citation type="journal article" date="2011" name="Stand. Genomic Sci.">
        <title>Complete genome sequence of the thermophilic, hydrogen-oxidizing Bacillus tusciae type strain (T2) and reclassification in the new genus, Kyrpidia gen. nov. as Kyrpidia tusciae comb. nov. and emendation of the family Alicyclobacillaceae da Costa and Rainey, 2010.</title>
        <authorList>
            <person name="Klenk H.P."/>
            <person name="Lapidus A."/>
            <person name="Chertkov O."/>
            <person name="Copeland A."/>
            <person name="Del Rio T.G."/>
            <person name="Nolan M."/>
            <person name="Lucas S."/>
            <person name="Chen F."/>
            <person name="Tice H."/>
            <person name="Cheng J.F."/>
            <person name="Han C."/>
            <person name="Bruce D."/>
            <person name="Goodwin L."/>
            <person name="Pitluck S."/>
            <person name="Pati A."/>
            <person name="Ivanova N."/>
            <person name="Mavromatis K."/>
            <person name="Daum C."/>
            <person name="Chen A."/>
            <person name="Palaniappan K."/>
            <person name="Chang Y.J."/>
            <person name="Land M."/>
            <person name="Hauser L."/>
            <person name="Jeffries C.D."/>
            <person name="Detter J.C."/>
            <person name="Rohde M."/>
            <person name="Abt B."/>
            <person name="Pukall R."/>
            <person name="Goker M."/>
            <person name="Bristow J."/>
            <person name="Markowitz V."/>
            <person name="Hugenholtz P."/>
            <person name="Eisen J.A."/>
        </authorList>
    </citation>
    <scope>NUCLEOTIDE SEQUENCE [LARGE SCALE GENOMIC DNA]</scope>
    <source>
        <strain evidence="2 3">DSM 2912</strain>
    </source>
</reference>
<dbReference type="HOGENOM" id="CLU_3118940_0_0_9"/>
<gene>
    <name evidence="2" type="ordered locus">Btus_0275</name>
</gene>
<feature type="region of interest" description="Disordered" evidence="1">
    <location>
        <begin position="1"/>
        <end position="50"/>
    </location>
</feature>
<evidence type="ECO:0000313" key="2">
    <source>
        <dbReference type="EMBL" id="ADG05049.1"/>
    </source>
</evidence>